<feature type="region of interest" description="Disordered" evidence="1">
    <location>
        <begin position="180"/>
        <end position="220"/>
    </location>
</feature>
<dbReference type="AlphaFoldDB" id="A0A0V1LSZ2"/>
<dbReference type="EMBL" id="JYDW01000007">
    <property type="protein sequence ID" value="KRZ62629.1"/>
    <property type="molecule type" value="Genomic_DNA"/>
</dbReference>
<dbReference type="Proteomes" id="UP000054721">
    <property type="component" value="Unassembled WGS sequence"/>
</dbReference>
<gene>
    <name evidence="2" type="ORF">T02_13458</name>
</gene>
<evidence type="ECO:0000256" key="1">
    <source>
        <dbReference type="SAM" id="MobiDB-lite"/>
    </source>
</evidence>
<accession>A0A0V1LSZ2</accession>
<evidence type="ECO:0000313" key="3">
    <source>
        <dbReference type="Proteomes" id="UP000054721"/>
    </source>
</evidence>
<reference evidence="2 3" key="1">
    <citation type="submission" date="2015-05" db="EMBL/GenBank/DDBJ databases">
        <title>Evolution of Trichinella species and genotypes.</title>
        <authorList>
            <person name="Korhonen P.K."/>
            <person name="Edoardo P."/>
            <person name="Giuseppe L.R."/>
            <person name="Gasser R.B."/>
        </authorList>
    </citation>
    <scope>NUCLEOTIDE SEQUENCE [LARGE SCALE GENOMIC DNA]</scope>
    <source>
        <strain evidence="2">ISS10</strain>
    </source>
</reference>
<dbReference type="OrthoDB" id="10519814at2759"/>
<evidence type="ECO:0000313" key="2">
    <source>
        <dbReference type="EMBL" id="KRZ62629.1"/>
    </source>
</evidence>
<proteinExistence type="predicted"/>
<protein>
    <submittedName>
        <fullName evidence="2">Uncharacterized protein</fullName>
    </submittedName>
</protein>
<comment type="caution">
    <text evidence="2">The sequence shown here is derived from an EMBL/GenBank/DDBJ whole genome shotgun (WGS) entry which is preliminary data.</text>
</comment>
<sequence length="237" mass="27216">MSSEDFSSTAFELDLNRNVNFHRCPALNTLPKNGDKTSSERHLNRRPLATSIGAARQLLSTLQRFRINETMHIYTYADLRSQAGHYMSKKSHEDLPLPLSNFSPVRFSAVHGFENKNKYKFSTKPSFPRQISTIPRFNYCNLQKGASPLKSQCFQIQTGNSCGTVVYRCAKGTEKKHCRDPPARTMQSTLRSRPEDDDEMLMQKRTNTTTRGRVRQARRLDFFPPARIQQHDDTVAQ</sequence>
<organism evidence="2 3">
    <name type="scientific">Trichinella nativa</name>
    <dbReference type="NCBI Taxonomy" id="6335"/>
    <lineage>
        <taxon>Eukaryota</taxon>
        <taxon>Metazoa</taxon>
        <taxon>Ecdysozoa</taxon>
        <taxon>Nematoda</taxon>
        <taxon>Enoplea</taxon>
        <taxon>Dorylaimia</taxon>
        <taxon>Trichinellida</taxon>
        <taxon>Trichinellidae</taxon>
        <taxon>Trichinella</taxon>
    </lineage>
</organism>
<name>A0A0V1LSZ2_9BILA</name>
<keyword evidence="3" id="KW-1185">Reference proteome</keyword>